<dbReference type="Pfam" id="PF00400">
    <property type="entry name" value="WD40"/>
    <property type="match status" value="1"/>
</dbReference>
<dbReference type="InterPro" id="IPR039328">
    <property type="entry name" value="WDR89"/>
</dbReference>
<keyword evidence="2" id="KW-0677">Repeat</keyword>
<dbReference type="Gene3D" id="2.130.10.10">
    <property type="entry name" value="YVTN repeat-like/Quinoprotein amine dehydrogenase"/>
    <property type="match status" value="1"/>
</dbReference>
<dbReference type="SMART" id="SM00320">
    <property type="entry name" value="WD40"/>
    <property type="match status" value="3"/>
</dbReference>
<evidence type="ECO:0000256" key="1">
    <source>
        <dbReference type="ARBA" id="ARBA00022574"/>
    </source>
</evidence>
<evidence type="ECO:0000313" key="4">
    <source>
        <dbReference type="EMBL" id="KAF2663866.1"/>
    </source>
</evidence>
<evidence type="ECO:0008006" key="6">
    <source>
        <dbReference type="Google" id="ProtNLM"/>
    </source>
</evidence>
<dbReference type="Proteomes" id="UP000799302">
    <property type="component" value="Unassembled WGS sequence"/>
</dbReference>
<proteinExistence type="predicted"/>
<accession>A0A6A6TWL5</accession>
<dbReference type="PANTHER" id="PTHR22889">
    <property type="entry name" value="WD REPEAT-CONTAINING PROTEIN 89"/>
    <property type="match status" value="1"/>
</dbReference>
<dbReference type="EMBL" id="MU004244">
    <property type="protein sequence ID" value="KAF2663866.1"/>
    <property type="molecule type" value="Genomic_DNA"/>
</dbReference>
<dbReference type="InterPro" id="IPR015943">
    <property type="entry name" value="WD40/YVTN_repeat-like_dom_sf"/>
</dbReference>
<feature type="repeat" description="WD" evidence="3">
    <location>
        <begin position="92"/>
        <end position="116"/>
    </location>
</feature>
<reference evidence="4" key="1">
    <citation type="journal article" date="2020" name="Stud. Mycol.">
        <title>101 Dothideomycetes genomes: a test case for predicting lifestyles and emergence of pathogens.</title>
        <authorList>
            <person name="Haridas S."/>
            <person name="Albert R."/>
            <person name="Binder M."/>
            <person name="Bloem J."/>
            <person name="Labutti K."/>
            <person name="Salamov A."/>
            <person name="Andreopoulos B."/>
            <person name="Baker S."/>
            <person name="Barry K."/>
            <person name="Bills G."/>
            <person name="Bluhm B."/>
            <person name="Cannon C."/>
            <person name="Castanera R."/>
            <person name="Culley D."/>
            <person name="Daum C."/>
            <person name="Ezra D."/>
            <person name="Gonzalez J."/>
            <person name="Henrissat B."/>
            <person name="Kuo A."/>
            <person name="Liang C."/>
            <person name="Lipzen A."/>
            <person name="Lutzoni F."/>
            <person name="Magnuson J."/>
            <person name="Mondo S."/>
            <person name="Nolan M."/>
            <person name="Ohm R."/>
            <person name="Pangilinan J."/>
            <person name="Park H.-J."/>
            <person name="Ramirez L."/>
            <person name="Alfaro M."/>
            <person name="Sun H."/>
            <person name="Tritt A."/>
            <person name="Yoshinaga Y."/>
            <person name="Zwiers L.-H."/>
            <person name="Turgeon B."/>
            <person name="Goodwin S."/>
            <person name="Spatafora J."/>
            <person name="Crous P."/>
            <person name="Grigoriev I."/>
        </authorList>
    </citation>
    <scope>NUCLEOTIDE SEQUENCE</scope>
    <source>
        <strain evidence="4">CBS 115976</strain>
    </source>
</reference>
<evidence type="ECO:0000256" key="3">
    <source>
        <dbReference type="PROSITE-ProRule" id="PRU00221"/>
    </source>
</evidence>
<dbReference type="SUPFAM" id="SSF50978">
    <property type="entry name" value="WD40 repeat-like"/>
    <property type="match status" value="1"/>
</dbReference>
<name>A0A6A6TWL5_9PEZI</name>
<gene>
    <name evidence="4" type="ORF">BT63DRAFT_460985</name>
</gene>
<keyword evidence="5" id="KW-1185">Reference proteome</keyword>
<organism evidence="4 5">
    <name type="scientific">Microthyrium microscopicum</name>
    <dbReference type="NCBI Taxonomy" id="703497"/>
    <lineage>
        <taxon>Eukaryota</taxon>
        <taxon>Fungi</taxon>
        <taxon>Dikarya</taxon>
        <taxon>Ascomycota</taxon>
        <taxon>Pezizomycotina</taxon>
        <taxon>Dothideomycetes</taxon>
        <taxon>Dothideomycetes incertae sedis</taxon>
        <taxon>Microthyriales</taxon>
        <taxon>Microthyriaceae</taxon>
        <taxon>Microthyrium</taxon>
    </lineage>
</organism>
<protein>
    <recommendedName>
        <fullName evidence="6">WD40 repeat-like protein</fullName>
    </recommendedName>
</protein>
<evidence type="ECO:0000313" key="5">
    <source>
        <dbReference type="Proteomes" id="UP000799302"/>
    </source>
</evidence>
<keyword evidence="1 3" id="KW-0853">WD repeat</keyword>
<dbReference type="AlphaFoldDB" id="A0A6A6TWL5"/>
<dbReference type="InterPro" id="IPR001680">
    <property type="entry name" value="WD40_rpt"/>
</dbReference>
<dbReference type="PROSITE" id="PS50082">
    <property type="entry name" value="WD_REPEATS_2"/>
    <property type="match status" value="1"/>
</dbReference>
<evidence type="ECO:0000256" key="2">
    <source>
        <dbReference type="ARBA" id="ARBA00022737"/>
    </source>
</evidence>
<sequence>MASIKLAAQSSLPVAPDSYIYSVTATTPRTDLKFDTYQPISSSDKVAAISSDDSLLLLDPSTLKVLPNGHIRGANSSLTCVKPYAPVGEQANIILTAGRDGIVKAWDLRTCRTAFTLSAPSSSRNPSAGPDAISAIDCNAETNAIAAGTELEGDGPGDVRIYIWDHRNPQQPRIAYQESHTDTITELRYLPYPSTASTILMSGSTDGLVNVFNTTIEDEDDAVLQVSNHYSAIHHTGLIGDNIYALGTDEKLSFYVQQNPDLDQPDPEPYSLGDLRDQAPCDYAMRIWNGTRPFIALGSHNLDEQGLGFFPLSPEASSATSSPRWNLNTTSGFILPGGHGEEVIRDYFIAGEMKSVYTCGEDGSVKLWVQ</sequence>
<dbReference type="InterPro" id="IPR036322">
    <property type="entry name" value="WD40_repeat_dom_sf"/>
</dbReference>
<dbReference type="OrthoDB" id="25131at2759"/>
<dbReference type="PANTHER" id="PTHR22889:SF0">
    <property type="entry name" value="WD REPEAT-CONTAINING PROTEIN 89"/>
    <property type="match status" value="1"/>
</dbReference>